<sequence length="31" mass="3292">MDGGGGNAALNTSCRQSIELTHLRTTFLLTL</sequence>
<comment type="caution">
    <text evidence="1">The sequence shown here is derived from an EMBL/GenBank/DDBJ whole genome shotgun (WGS) entry which is preliminary data.</text>
</comment>
<organism evidence="1 2">
    <name type="scientific">Ancylostoma caninum</name>
    <name type="common">Dog hookworm</name>
    <dbReference type="NCBI Taxonomy" id="29170"/>
    <lineage>
        <taxon>Eukaryota</taxon>
        <taxon>Metazoa</taxon>
        <taxon>Ecdysozoa</taxon>
        <taxon>Nematoda</taxon>
        <taxon>Chromadorea</taxon>
        <taxon>Rhabditida</taxon>
        <taxon>Rhabditina</taxon>
        <taxon>Rhabditomorpha</taxon>
        <taxon>Strongyloidea</taxon>
        <taxon>Ancylostomatidae</taxon>
        <taxon>Ancylostomatinae</taxon>
        <taxon>Ancylostoma</taxon>
    </lineage>
</organism>
<reference evidence="1 2" key="1">
    <citation type="submission" date="2014-10" db="EMBL/GenBank/DDBJ databases">
        <title>Draft genome of the hookworm Ancylostoma caninum.</title>
        <authorList>
            <person name="Mitreva M."/>
        </authorList>
    </citation>
    <scope>NUCLEOTIDE SEQUENCE [LARGE SCALE GENOMIC DNA]</scope>
    <source>
        <strain evidence="1 2">Baltimore</strain>
    </source>
</reference>
<dbReference type="Proteomes" id="UP000252519">
    <property type="component" value="Unassembled WGS sequence"/>
</dbReference>
<name>A0A368FVY1_ANCCA</name>
<protein>
    <submittedName>
        <fullName evidence="1">Uncharacterized protein</fullName>
    </submittedName>
</protein>
<dbReference type="EMBL" id="JOJR01000781">
    <property type="protein sequence ID" value="RCN34437.1"/>
    <property type="molecule type" value="Genomic_DNA"/>
</dbReference>
<evidence type="ECO:0000313" key="2">
    <source>
        <dbReference type="Proteomes" id="UP000252519"/>
    </source>
</evidence>
<proteinExistence type="predicted"/>
<evidence type="ECO:0000313" key="1">
    <source>
        <dbReference type="EMBL" id="RCN34437.1"/>
    </source>
</evidence>
<keyword evidence="2" id="KW-1185">Reference proteome</keyword>
<gene>
    <name evidence="1" type="ORF">ANCCAN_19724</name>
</gene>
<accession>A0A368FVY1</accession>
<dbReference type="AlphaFoldDB" id="A0A368FVY1"/>